<evidence type="ECO:0000313" key="1">
    <source>
        <dbReference type="EMBL" id="CEK50573.1"/>
    </source>
</evidence>
<dbReference type="AlphaFoldDB" id="A0A0B6Y3A7"/>
<organism evidence="1">
    <name type="scientific">Arion vulgaris</name>
    <dbReference type="NCBI Taxonomy" id="1028688"/>
    <lineage>
        <taxon>Eukaryota</taxon>
        <taxon>Metazoa</taxon>
        <taxon>Spiralia</taxon>
        <taxon>Lophotrochozoa</taxon>
        <taxon>Mollusca</taxon>
        <taxon>Gastropoda</taxon>
        <taxon>Heterobranchia</taxon>
        <taxon>Euthyneura</taxon>
        <taxon>Panpulmonata</taxon>
        <taxon>Eupulmonata</taxon>
        <taxon>Stylommatophora</taxon>
        <taxon>Helicina</taxon>
        <taxon>Arionoidea</taxon>
        <taxon>Arionidae</taxon>
        <taxon>Arion</taxon>
    </lineage>
</organism>
<feature type="non-terminal residue" evidence="1">
    <location>
        <position position="1"/>
    </location>
</feature>
<dbReference type="EMBL" id="HACG01003708">
    <property type="protein sequence ID" value="CEK50573.1"/>
    <property type="molecule type" value="Transcribed_RNA"/>
</dbReference>
<proteinExistence type="predicted"/>
<protein>
    <submittedName>
        <fullName evidence="1">Uncharacterized protein</fullName>
    </submittedName>
</protein>
<accession>A0A0B6Y3A7</accession>
<gene>
    <name evidence="1" type="primary">ORF11152</name>
</gene>
<sequence>PGKEVWAILQRSTGGSEKHVMEDQRRGQSIIEDLITNRNIDKVHDDNNCIFISIKKMKKAVLQMEV</sequence>
<name>A0A0B6Y3A7_9EUPU</name>
<reference evidence="1" key="1">
    <citation type="submission" date="2014-12" db="EMBL/GenBank/DDBJ databases">
        <title>Insight into the proteome of Arion vulgaris.</title>
        <authorList>
            <person name="Aradska J."/>
            <person name="Bulat T."/>
            <person name="Smidak R."/>
            <person name="Sarate P."/>
            <person name="Gangsoo J."/>
            <person name="Sialana F."/>
            <person name="Bilban M."/>
            <person name="Lubec G."/>
        </authorList>
    </citation>
    <scope>NUCLEOTIDE SEQUENCE</scope>
    <source>
        <tissue evidence="1">Skin</tissue>
    </source>
</reference>